<organism evidence="1">
    <name type="scientific">marine sediment metagenome</name>
    <dbReference type="NCBI Taxonomy" id="412755"/>
    <lineage>
        <taxon>unclassified sequences</taxon>
        <taxon>metagenomes</taxon>
        <taxon>ecological metagenomes</taxon>
    </lineage>
</organism>
<evidence type="ECO:0000313" key="1">
    <source>
        <dbReference type="EMBL" id="KKL89415.1"/>
    </source>
</evidence>
<dbReference type="Gene3D" id="1.10.10.60">
    <property type="entry name" value="Homeodomain-like"/>
    <property type="match status" value="1"/>
</dbReference>
<accession>A0A0F9I6J1</accession>
<sequence length="131" mass="14999">MKKKKQRQKEQHKISTFKWNEKRSKVAILLSAGYTGKEAAKKAGVGERTIYEWKTDEEFSAEVDRLSMMTDIAGRAERLRIAKRMVRKKDHKSKRDLLEWLKYAQSETDGVKLDLAALSEAAASVADSRPD</sequence>
<protein>
    <recommendedName>
        <fullName evidence="2">Homeodomain phBC6A51-type domain-containing protein</fullName>
    </recommendedName>
</protein>
<gene>
    <name evidence="1" type="ORF">LCGC14_1914950</name>
</gene>
<proteinExistence type="predicted"/>
<evidence type="ECO:0008006" key="2">
    <source>
        <dbReference type="Google" id="ProtNLM"/>
    </source>
</evidence>
<comment type="caution">
    <text evidence="1">The sequence shown here is derived from an EMBL/GenBank/DDBJ whole genome shotgun (WGS) entry which is preliminary data.</text>
</comment>
<reference evidence="1" key="1">
    <citation type="journal article" date="2015" name="Nature">
        <title>Complex archaea that bridge the gap between prokaryotes and eukaryotes.</title>
        <authorList>
            <person name="Spang A."/>
            <person name="Saw J.H."/>
            <person name="Jorgensen S.L."/>
            <person name="Zaremba-Niedzwiedzka K."/>
            <person name="Martijn J."/>
            <person name="Lind A.E."/>
            <person name="van Eijk R."/>
            <person name="Schleper C."/>
            <person name="Guy L."/>
            <person name="Ettema T.J."/>
        </authorList>
    </citation>
    <scope>NUCLEOTIDE SEQUENCE</scope>
</reference>
<dbReference type="AlphaFoldDB" id="A0A0F9I6J1"/>
<name>A0A0F9I6J1_9ZZZZ</name>
<dbReference type="EMBL" id="LAZR01020293">
    <property type="protein sequence ID" value="KKL89415.1"/>
    <property type="molecule type" value="Genomic_DNA"/>
</dbReference>